<feature type="compositionally biased region" description="Polar residues" evidence="1">
    <location>
        <begin position="46"/>
        <end position="56"/>
    </location>
</feature>
<dbReference type="EMBL" id="MNCJ02000329">
    <property type="protein sequence ID" value="KAF5771416.1"/>
    <property type="molecule type" value="Genomic_DNA"/>
</dbReference>
<dbReference type="AlphaFoldDB" id="A0A9K3H9S8"/>
<sequence length="56" mass="6291">MMTPKAANPNQQLVKESRVQIKAGELLSSFDVTNSETPQFYKHPQSHNSLSHQPNV</sequence>
<evidence type="ECO:0000256" key="1">
    <source>
        <dbReference type="SAM" id="MobiDB-lite"/>
    </source>
</evidence>
<protein>
    <submittedName>
        <fullName evidence="2">Uncharacterized protein</fullName>
    </submittedName>
</protein>
<feature type="region of interest" description="Disordered" evidence="1">
    <location>
        <begin position="36"/>
        <end position="56"/>
    </location>
</feature>
<accession>A0A9K3H9S8</accession>
<dbReference type="Proteomes" id="UP000215914">
    <property type="component" value="Unassembled WGS sequence"/>
</dbReference>
<comment type="caution">
    <text evidence="2">The sequence shown here is derived from an EMBL/GenBank/DDBJ whole genome shotgun (WGS) entry which is preliminary data.</text>
</comment>
<evidence type="ECO:0000313" key="2">
    <source>
        <dbReference type="EMBL" id="KAF5771416.1"/>
    </source>
</evidence>
<name>A0A9K3H9S8_HELAN</name>
<reference evidence="2" key="1">
    <citation type="journal article" date="2017" name="Nature">
        <title>The sunflower genome provides insights into oil metabolism, flowering and Asterid evolution.</title>
        <authorList>
            <person name="Badouin H."/>
            <person name="Gouzy J."/>
            <person name="Grassa C.J."/>
            <person name="Murat F."/>
            <person name="Staton S.E."/>
            <person name="Cottret L."/>
            <person name="Lelandais-Briere C."/>
            <person name="Owens G.L."/>
            <person name="Carrere S."/>
            <person name="Mayjonade B."/>
            <person name="Legrand L."/>
            <person name="Gill N."/>
            <person name="Kane N.C."/>
            <person name="Bowers J.E."/>
            <person name="Hubner S."/>
            <person name="Bellec A."/>
            <person name="Berard A."/>
            <person name="Berges H."/>
            <person name="Blanchet N."/>
            <person name="Boniface M.C."/>
            <person name="Brunel D."/>
            <person name="Catrice O."/>
            <person name="Chaidir N."/>
            <person name="Claudel C."/>
            <person name="Donnadieu C."/>
            <person name="Faraut T."/>
            <person name="Fievet G."/>
            <person name="Helmstetter N."/>
            <person name="King M."/>
            <person name="Knapp S.J."/>
            <person name="Lai Z."/>
            <person name="Le Paslier M.C."/>
            <person name="Lippi Y."/>
            <person name="Lorenzon L."/>
            <person name="Mandel J.R."/>
            <person name="Marage G."/>
            <person name="Marchand G."/>
            <person name="Marquand E."/>
            <person name="Bret-Mestries E."/>
            <person name="Morien E."/>
            <person name="Nambeesan S."/>
            <person name="Nguyen T."/>
            <person name="Pegot-Espagnet P."/>
            <person name="Pouilly N."/>
            <person name="Raftis F."/>
            <person name="Sallet E."/>
            <person name="Schiex T."/>
            <person name="Thomas J."/>
            <person name="Vandecasteele C."/>
            <person name="Vares D."/>
            <person name="Vear F."/>
            <person name="Vautrin S."/>
            <person name="Crespi M."/>
            <person name="Mangin B."/>
            <person name="Burke J.M."/>
            <person name="Salse J."/>
            <person name="Munos S."/>
            <person name="Vincourt P."/>
            <person name="Rieseberg L.H."/>
            <person name="Langlade N.B."/>
        </authorList>
    </citation>
    <scope>NUCLEOTIDE SEQUENCE</scope>
    <source>
        <tissue evidence="2">Leaves</tissue>
    </source>
</reference>
<proteinExistence type="predicted"/>
<reference evidence="2" key="2">
    <citation type="submission" date="2020-06" db="EMBL/GenBank/DDBJ databases">
        <title>Helianthus annuus Genome sequencing and assembly Release 2.</title>
        <authorList>
            <person name="Gouzy J."/>
            <person name="Langlade N."/>
            <person name="Munos S."/>
        </authorList>
    </citation>
    <scope>NUCLEOTIDE SEQUENCE</scope>
    <source>
        <tissue evidence="2">Leaves</tissue>
    </source>
</reference>
<dbReference type="Gramene" id="mRNA:HanXRQr2_Chr14g0670331">
    <property type="protein sequence ID" value="mRNA:HanXRQr2_Chr14g0670331"/>
    <property type="gene ID" value="HanXRQr2_Chr14g0670331"/>
</dbReference>
<gene>
    <name evidence="2" type="ORF">HanXRQr2_Chr14g0670331</name>
</gene>
<keyword evidence="3" id="KW-1185">Reference proteome</keyword>
<evidence type="ECO:0000313" key="3">
    <source>
        <dbReference type="Proteomes" id="UP000215914"/>
    </source>
</evidence>
<organism evidence="2 3">
    <name type="scientific">Helianthus annuus</name>
    <name type="common">Common sunflower</name>
    <dbReference type="NCBI Taxonomy" id="4232"/>
    <lineage>
        <taxon>Eukaryota</taxon>
        <taxon>Viridiplantae</taxon>
        <taxon>Streptophyta</taxon>
        <taxon>Embryophyta</taxon>
        <taxon>Tracheophyta</taxon>
        <taxon>Spermatophyta</taxon>
        <taxon>Magnoliopsida</taxon>
        <taxon>eudicotyledons</taxon>
        <taxon>Gunneridae</taxon>
        <taxon>Pentapetalae</taxon>
        <taxon>asterids</taxon>
        <taxon>campanulids</taxon>
        <taxon>Asterales</taxon>
        <taxon>Asteraceae</taxon>
        <taxon>Asteroideae</taxon>
        <taxon>Heliantheae alliance</taxon>
        <taxon>Heliantheae</taxon>
        <taxon>Helianthus</taxon>
    </lineage>
</organism>